<dbReference type="EMBL" id="JBGFUD010010963">
    <property type="protein sequence ID" value="MFH4983059.1"/>
    <property type="molecule type" value="Genomic_DNA"/>
</dbReference>
<dbReference type="InterPro" id="IPR046985">
    <property type="entry name" value="IP5"/>
</dbReference>
<proteinExistence type="predicted"/>
<name>A0ABD6F073_9BILA</name>
<gene>
    <name evidence="2" type="ORF">AB6A40_009768</name>
</gene>
<sequence>MPHSRSLAARVVGSLSSQSFPRENVNCSFSSSTKPQKESWVFQSEKHADSFTEITECSRQTATTEEQNCDDLETKDDFNFQQKQEIDGNETETSTAQSGFYLDCESNRSLITGPGGVIIPERKILNDVAPAGRIKIICVTWNVASKPQHRLDRIRNLISGRQPSERSDIICICLQELPPTKVRYHQDAVRFLGDSLSDSHIPYCWVRKWSLMVMIFMRTSLTSYASVPKWQFVSSNTITKPMRTKGAIATSFRIFQMTILLVTCHLSYGPIANRLNDIWKICDQLRFSSPQCSLRTFNDPHVVFWFGDLNFRLNTRKRVDLPNSQPSTTDQFSSVNSIFAQLLANDELSVERKKGRILSDFEEAHINFPPTHKFIEGSNDYVSDRIPSYTDRILYFTALKNMAIPLKYDCLWEEDTSDHKPVFGTFSLKVIDVEEE</sequence>
<dbReference type="PANTHER" id="PTHR11200">
    <property type="entry name" value="INOSITOL 5-PHOSPHATASE"/>
    <property type="match status" value="1"/>
</dbReference>
<evidence type="ECO:0000259" key="1">
    <source>
        <dbReference type="SMART" id="SM00128"/>
    </source>
</evidence>
<dbReference type="InterPro" id="IPR036691">
    <property type="entry name" value="Endo/exonu/phosph_ase_sf"/>
</dbReference>
<dbReference type="PANTHER" id="PTHR11200:SF275">
    <property type="entry name" value="LD06095P"/>
    <property type="match status" value="1"/>
</dbReference>
<evidence type="ECO:0000313" key="2">
    <source>
        <dbReference type="EMBL" id="MFH4983059.1"/>
    </source>
</evidence>
<dbReference type="AlphaFoldDB" id="A0ABD6F073"/>
<dbReference type="Pfam" id="PF22669">
    <property type="entry name" value="Exo_endo_phos2"/>
    <property type="match status" value="1"/>
</dbReference>
<organism evidence="2 3">
    <name type="scientific">Gnathostoma spinigerum</name>
    <dbReference type="NCBI Taxonomy" id="75299"/>
    <lineage>
        <taxon>Eukaryota</taxon>
        <taxon>Metazoa</taxon>
        <taxon>Ecdysozoa</taxon>
        <taxon>Nematoda</taxon>
        <taxon>Chromadorea</taxon>
        <taxon>Rhabditida</taxon>
        <taxon>Spirurina</taxon>
        <taxon>Gnathostomatomorpha</taxon>
        <taxon>Gnathostomatoidea</taxon>
        <taxon>Gnathostomatidae</taxon>
        <taxon>Gnathostoma</taxon>
    </lineage>
</organism>
<feature type="domain" description="Inositol polyphosphate-related phosphatase" evidence="1">
    <location>
        <begin position="132"/>
        <end position="434"/>
    </location>
</feature>
<protein>
    <recommendedName>
        <fullName evidence="1">Inositol polyphosphate-related phosphatase domain-containing protein</fullName>
    </recommendedName>
</protein>
<dbReference type="SMART" id="SM00128">
    <property type="entry name" value="IPPc"/>
    <property type="match status" value="1"/>
</dbReference>
<dbReference type="Proteomes" id="UP001608902">
    <property type="component" value="Unassembled WGS sequence"/>
</dbReference>
<dbReference type="SUPFAM" id="SSF56219">
    <property type="entry name" value="DNase I-like"/>
    <property type="match status" value="1"/>
</dbReference>
<dbReference type="InterPro" id="IPR000300">
    <property type="entry name" value="IPPc"/>
</dbReference>
<reference evidence="2 3" key="1">
    <citation type="submission" date="2024-08" db="EMBL/GenBank/DDBJ databases">
        <title>Gnathostoma spinigerum genome.</title>
        <authorList>
            <person name="Gonzalez-Bertolin B."/>
            <person name="Monzon S."/>
            <person name="Zaballos A."/>
            <person name="Jimenez P."/>
            <person name="Dekumyoy P."/>
            <person name="Varona S."/>
            <person name="Cuesta I."/>
            <person name="Sumanam S."/>
            <person name="Adisakwattana P."/>
            <person name="Gasser R.B."/>
            <person name="Hernandez-Gonzalez A."/>
            <person name="Young N.D."/>
            <person name="Perteguer M.J."/>
        </authorList>
    </citation>
    <scope>NUCLEOTIDE SEQUENCE [LARGE SCALE GENOMIC DNA]</scope>
    <source>
        <strain evidence="2">AL3</strain>
        <tissue evidence="2">Liver</tissue>
    </source>
</reference>
<comment type="caution">
    <text evidence="2">The sequence shown here is derived from an EMBL/GenBank/DDBJ whole genome shotgun (WGS) entry which is preliminary data.</text>
</comment>
<keyword evidence="3" id="KW-1185">Reference proteome</keyword>
<evidence type="ECO:0000313" key="3">
    <source>
        <dbReference type="Proteomes" id="UP001608902"/>
    </source>
</evidence>
<dbReference type="Gene3D" id="3.60.10.10">
    <property type="entry name" value="Endonuclease/exonuclease/phosphatase"/>
    <property type="match status" value="1"/>
</dbReference>
<accession>A0ABD6F073</accession>